<sequence>QFQEQIYFLFYKIEEYLIQVNTYLKESKKNYLSLWGISGDDRDNKKVNMI</sequence>
<feature type="non-terminal residue" evidence="1">
    <location>
        <position position="1"/>
    </location>
</feature>
<dbReference type="Proteomes" id="UP000248349">
    <property type="component" value="Unassembled WGS sequence"/>
</dbReference>
<protein>
    <submittedName>
        <fullName evidence="1">Uncharacterized protein</fullName>
    </submittedName>
</protein>
<accession>A0A318Z1S0</accession>
<name>A0A318Z1S0_9EURO</name>
<organism evidence="1 2">
    <name type="scientific">Aspergillus saccharolyticus JOP 1030-1</name>
    <dbReference type="NCBI Taxonomy" id="1450539"/>
    <lineage>
        <taxon>Eukaryota</taxon>
        <taxon>Fungi</taxon>
        <taxon>Dikarya</taxon>
        <taxon>Ascomycota</taxon>
        <taxon>Pezizomycotina</taxon>
        <taxon>Eurotiomycetes</taxon>
        <taxon>Eurotiomycetidae</taxon>
        <taxon>Eurotiales</taxon>
        <taxon>Aspergillaceae</taxon>
        <taxon>Aspergillus</taxon>
        <taxon>Aspergillus subgen. Circumdati</taxon>
    </lineage>
</organism>
<dbReference type="GeneID" id="37073505"/>
<evidence type="ECO:0000313" key="2">
    <source>
        <dbReference type="Proteomes" id="UP000248349"/>
    </source>
</evidence>
<keyword evidence="2" id="KW-1185">Reference proteome</keyword>
<dbReference type="RefSeq" id="XP_025426861.1">
    <property type="nucleotide sequence ID" value="XM_025572277.1"/>
</dbReference>
<reference evidence="1 2" key="1">
    <citation type="submission" date="2016-12" db="EMBL/GenBank/DDBJ databases">
        <title>The genomes of Aspergillus section Nigri reveals drivers in fungal speciation.</title>
        <authorList>
            <consortium name="DOE Joint Genome Institute"/>
            <person name="Vesth T.C."/>
            <person name="Nybo J."/>
            <person name="Theobald S."/>
            <person name="Brandl J."/>
            <person name="Frisvad J.C."/>
            <person name="Nielsen K.F."/>
            <person name="Lyhne E.K."/>
            <person name="Kogle M.E."/>
            <person name="Kuo A."/>
            <person name="Riley R."/>
            <person name="Clum A."/>
            <person name="Nolan M."/>
            <person name="Lipzen A."/>
            <person name="Salamov A."/>
            <person name="Henrissat B."/>
            <person name="Wiebenga A."/>
            <person name="De Vries R.P."/>
            <person name="Grigoriev I.V."/>
            <person name="Mortensen U.H."/>
            <person name="Andersen M.R."/>
            <person name="Baker S.E."/>
        </authorList>
    </citation>
    <scope>NUCLEOTIDE SEQUENCE [LARGE SCALE GENOMIC DNA]</scope>
    <source>
        <strain evidence="1 2">JOP 1030-1</strain>
    </source>
</reference>
<dbReference type="OrthoDB" id="4206979at2759"/>
<evidence type="ECO:0000313" key="1">
    <source>
        <dbReference type="EMBL" id="PYH40879.1"/>
    </source>
</evidence>
<proteinExistence type="predicted"/>
<dbReference type="EMBL" id="KZ821275">
    <property type="protein sequence ID" value="PYH40879.1"/>
    <property type="molecule type" value="Genomic_DNA"/>
</dbReference>
<gene>
    <name evidence="1" type="ORF">BP01DRAFT_307227</name>
</gene>
<dbReference type="AlphaFoldDB" id="A0A318Z1S0"/>